<sequence length="101" mass="11628">MPEWRNTRSSPGGESRVYRHSCYSFVGDGLFIGRVRCWKRLGVHGLVDTSKLPLVVTQILLHGYFRRFAHVEILLVRLFAPTSLQSSKIMPWSVHSPNFSR</sequence>
<proteinExistence type="predicted"/>
<gene>
    <name evidence="1" type="ORF">AVEN_182742_1</name>
</gene>
<reference evidence="1 2" key="1">
    <citation type="journal article" date="2019" name="Sci. Rep.">
        <title>Orb-weaving spider Araneus ventricosus genome elucidates the spidroin gene catalogue.</title>
        <authorList>
            <person name="Kono N."/>
            <person name="Nakamura H."/>
            <person name="Ohtoshi R."/>
            <person name="Moran D.A.P."/>
            <person name="Shinohara A."/>
            <person name="Yoshida Y."/>
            <person name="Fujiwara M."/>
            <person name="Mori M."/>
            <person name="Tomita M."/>
            <person name="Arakawa K."/>
        </authorList>
    </citation>
    <scope>NUCLEOTIDE SEQUENCE [LARGE SCALE GENOMIC DNA]</scope>
</reference>
<dbReference type="AlphaFoldDB" id="A0A4Y2N401"/>
<name>A0A4Y2N401_ARAVE</name>
<organism evidence="1 2">
    <name type="scientific">Araneus ventricosus</name>
    <name type="common">Orbweaver spider</name>
    <name type="synonym">Epeira ventricosa</name>
    <dbReference type="NCBI Taxonomy" id="182803"/>
    <lineage>
        <taxon>Eukaryota</taxon>
        <taxon>Metazoa</taxon>
        <taxon>Ecdysozoa</taxon>
        <taxon>Arthropoda</taxon>
        <taxon>Chelicerata</taxon>
        <taxon>Arachnida</taxon>
        <taxon>Araneae</taxon>
        <taxon>Araneomorphae</taxon>
        <taxon>Entelegynae</taxon>
        <taxon>Araneoidea</taxon>
        <taxon>Araneidae</taxon>
        <taxon>Araneus</taxon>
    </lineage>
</organism>
<comment type="caution">
    <text evidence="1">The sequence shown here is derived from an EMBL/GenBank/DDBJ whole genome shotgun (WGS) entry which is preliminary data.</text>
</comment>
<keyword evidence="2" id="KW-1185">Reference proteome</keyword>
<evidence type="ECO:0000313" key="2">
    <source>
        <dbReference type="Proteomes" id="UP000499080"/>
    </source>
</evidence>
<dbReference type="EMBL" id="BGPR01008363">
    <property type="protein sequence ID" value="GBN33330.1"/>
    <property type="molecule type" value="Genomic_DNA"/>
</dbReference>
<evidence type="ECO:0000313" key="1">
    <source>
        <dbReference type="EMBL" id="GBN33330.1"/>
    </source>
</evidence>
<accession>A0A4Y2N401</accession>
<protein>
    <submittedName>
        <fullName evidence="1">Uncharacterized protein</fullName>
    </submittedName>
</protein>
<dbReference type="Proteomes" id="UP000499080">
    <property type="component" value="Unassembled WGS sequence"/>
</dbReference>